<keyword evidence="1" id="KW-0472">Membrane</keyword>
<evidence type="ECO:0000313" key="3">
    <source>
        <dbReference type="Proteomes" id="UP000184080"/>
    </source>
</evidence>
<feature type="transmembrane region" description="Helical" evidence="1">
    <location>
        <begin position="36"/>
        <end position="60"/>
    </location>
</feature>
<feature type="transmembrane region" description="Helical" evidence="1">
    <location>
        <begin position="9"/>
        <end position="30"/>
    </location>
</feature>
<evidence type="ECO:0000256" key="1">
    <source>
        <dbReference type="SAM" id="Phobius"/>
    </source>
</evidence>
<feature type="transmembrane region" description="Helical" evidence="1">
    <location>
        <begin position="101"/>
        <end position="124"/>
    </location>
</feature>
<dbReference type="RefSeq" id="WP_073010401.1">
    <property type="nucleotide sequence ID" value="NZ_FQZO01000007.1"/>
</dbReference>
<keyword evidence="3" id="KW-1185">Reference proteome</keyword>
<gene>
    <name evidence="2" type="ORF">SAMN05444401_3779</name>
</gene>
<keyword evidence="1" id="KW-1133">Transmembrane helix</keyword>
<protein>
    <recommendedName>
        <fullName evidence="4">DUF4318 domain-containing protein</fullName>
    </recommendedName>
</protein>
<proteinExistence type="predicted"/>
<name>A0A1M6LTK8_9CLOT</name>
<dbReference type="Proteomes" id="UP000184080">
    <property type="component" value="Unassembled WGS sequence"/>
</dbReference>
<dbReference type="EMBL" id="FQZO01000007">
    <property type="protein sequence ID" value="SHJ74577.1"/>
    <property type="molecule type" value="Genomic_DNA"/>
</dbReference>
<organism evidence="2 3">
    <name type="scientific">Clostridium amylolyticum</name>
    <dbReference type="NCBI Taxonomy" id="1121298"/>
    <lineage>
        <taxon>Bacteria</taxon>
        <taxon>Bacillati</taxon>
        <taxon>Bacillota</taxon>
        <taxon>Clostridia</taxon>
        <taxon>Eubacteriales</taxon>
        <taxon>Clostridiaceae</taxon>
        <taxon>Clostridium</taxon>
    </lineage>
</organism>
<keyword evidence="1" id="KW-0812">Transmembrane</keyword>
<reference evidence="2 3" key="1">
    <citation type="submission" date="2016-11" db="EMBL/GenBank/DDBJ databases">
        <authorList>
            <person name="Jaros S."/>
            <person name="Januszkiewicz K."/>
            <person name="Wedrychowicz H."/>
        </authorList>
    </citation>
    <scope>NUCLEOTIDE SEQUENCE [LARGE SCALE GENOMIC DNA]</scope>
    <source>
        <strain evidence="2 3">DSM 21864</strain>
    </source>
</reference>
<dbReference type="AlphaFoldDB" id="A0A1M6LTK8"/>
<accession>A0A1M6LTK8</accession>
<feature type="transmembrane region" description="Helical" evidence="1">
    <location>
        <begin position="72"/>
        <end position="95"/>
    </location>
</feature>
<evidence type="ECO:0000313" key="2">
    <source>
        <dbReference type="EMBL" id="SHJ74577.1"/>
    </source>
</evidence>
<evidence type="ECO:0008006" key="4">
    <source>
        <dbReference type="Google" id="ProtNLM"/>
    </source>
</evidence>
<sequence>MTREDKKEIAVKGLFLGLILFVSTLIYLLIDMDMPHLQIVGAFIIPIIVGYCLLGMFLRWMAYRSTIRKKEFHLFSGAAIVYWIWILSIFFMVAAHWIPQIIRYIVLVNVATLLLVWLLNFMYLKNIAKELNSSLKYYSRTLIEDLPRKPQTEDIFMQEIENYCTKNYLSFEIINYGIPAEVKIDNTLYTVKLGQYYSVLGSPIYTLEFHNIASKVENRAN</sequence>
<dbReference type="STRING" id="1121298.SAMN05444401_3779"/>